<evidence type="ECO:0000256" key="7">
    <source>
        <dbReference type="RuleBase" id="RU000461"/>
    </source>
</evidence>
<dbReference type="Pfam" id="PF00067">
    <property type="entry name" value="p450"/>
    <property type="match status" value="1"/>
</dbReference>
<keyword evidence="3 7" id="KW-0479">Metal-binding</keyword>
<dbReference type="InterPro" id="IPR001128">
    <property type="entry name" value="Cyt_P450"/>
</dbReference>
<reference evidence="8" key="1">
    <citation type="submission" date="2022-08" db="EMBL/GenBank/DDBJ databases">
        <authorList>
            <person name="Tistechok S."/>
            <person name="Samborskyy M."/>
            <person name="Roman I."/>
        </authorList>
    </citation>
    <scope>NUCLEOTIDE SEQUENCE</scope>
    <source>
        <strain evidence="8">DSM 103496</strain>
    </source>
</reference>
<dbReference type="PROSITE" id="PS00086">
    <property type="entry name" value="CYTOCHROME_P450"/>
    <property type="match status" value="1"/>
</dbReference>
<keyword evidence="5 7" id="KW-0408">Iron</keyword>
<dbReference type="Proteomes" id="UP001141259">
    <property type="component" value="Unassembled WGS sequence"/>
</dbReference>
<dbReference type="GO" id="GO:0006707">
    <property type="term" value="P:cholesterol catabolic process"/>
    <property type="evidence" value="ECO:0007669"/>
    <property type="project" value="TreeGrafter"/>
</dbReference>
<dbReference type="SUPFAM" id="SSF48264">
    <property type="entry name" value="Cytochrome P450"/>
    <property type="match status" value="1"/>
</dbReference>
<evidence type="ECO:0000256" key="3">
    <source>
        <dbReference type="ARBA" id="ARBA00022723"/>
    </source>
</evidence>
<name>A0A9X3A127_9PSEU</name>
<dbReference type="GO" id="GO:0005506">
    <property type="term" value="F:iron ion binding"/>
    <property type="evidence" value="ECO:0007669"/>
    <property type="project" value="InterPro"/>
</dbReference>
<organism evidence="8 9">
    <name type="scientific">Umezawaea endophytica</name>
    <dbReference type="NCBI Taxonomy" id="1654476"/>
    <lineage>
        <taxon>Bacteria</taxon>
        <taxon>Bacillati</taxon>
        <taxon>Actinomycetota</taxon>
        <taxon>Actinomycetes</taxon>
        <taxon>Pseudonocardiales</taxon>
        <taxon>Pseudonocardiaceae</taxon>
        <taxon>Umezawaea</taxon>
    </lineage>
</organism>
<evidence type="ECO:0000256" key="6">
    <source>
        <dbReference type="ARBA" id="ARBA00023033"/>
    </source>
</evidence>
<dbReference type="InterPro" id="IPR036396">
    <property type="entry name" value="Cyt_P450_sf"/>
</dbReference>
<dbReference type="PANTHER" id="PTHR46696">
    <property type="entry name" value="P450, PUTATIVE (EUROFUNG)-RELATED"/>
    <property type="match status" value="1"/>
</dbReference>
<evidence type="ECO:0000313" key="9">
    <source>
        <dbReference type="Proteomes" id="UP001141259"/>
    </source>
</evidence>
<sequence>MDYDLGSPEFYLGDPAPAYRALRHRSPVHWNNANGGSWAITRYEDIKWIGARPHLFSSAQGVNMQDPNRPSGGVSKMLITTDPPRHGALRRLVSKGFTPRQITLLEPGIRDIVRGALDRVEAGVSLEFAEGIVAPVPTRIIAEMIGAPHQDWEDFRTWSDAVIGAADPDIAMTTQEAFGAVSHYFQHLIELRESSRTNDLVSILLDAEVDGEKLADDEIVNFLRLLLLAGNETTRNLIALGTLALINHPDQRQKLVDDPALIPSAVEEMLRWITPVTHMTRIATEDVPFRDKLIKKGQTVVLLYGAANRDEDVFGADAEEFIVTRNPNPHLAFGTGEHACLGLSLARLEARVFFEELLSRFSGMELDGEVVRMRSNMVPGVKRMHVRLSPAVQEAAL</sequence>
<accession>A0A9X3A127</accession>
<evidence type="ECO:0000313" key="8">
    <source>
        <dbReference type="EMBL" id="MCS7479159.1"/>
    </source>
</evidence>
<dbReference type="Gene3D" id="1.10.630.10">
    <property type="entry name" value="Cytochrome P450"/>
    <property type="match status" value="1"/>
</dbReference>
<keyword evidence="4 7" id="KW-0560">Oxidoreductase</keyword>
<comment type="caution">
    <text evidence="8">The sequence shown here is derived from an EMBL/GenBank/DDBJ whole genome shotgun (WGS) entry which is preliminary data.</text>
</comment>
<dbReference type="PRINTS" id="PR00385">
    <property type="entry name" value="P450"/>
</dbReference>
<dbReference type="AlphaFoldDB" id="A0A9X3A127"/>
<keyword evidence="9" id="KW-1185">Reference proteome</keyword>
<evidence type="ECO:0000256" key="4">
    <source>
        <dbReference type="ARBA" id="ARBA00023002"/>
    </source>
</evidence>
<evidence type="ECO:0000256" key="5">
    <source>
        <dbReference type="ARBA" id="ARBA00023004"/>
    </source>
</evidence>
<dbReference type="InterPro" id="IPR002397">
    <property type="entry name" value="Cyt_P450_B"/>
</dbReference>
<dbReference type="InterPro" id="IPR017972">
    <property type="entry name" value="Cyt_P450_CS"/>
</dbReference>
<dbReference type="GO" id="GO:0020037">
    <property type="term" value="F:heme binding"/>
    <property type="evidence" value="ECO:0007669"/>
    <property type="project" value="InterPro"/>
</dbReference>
<evidence type="ECO:0000256" key="1">
    <source>
        <dbReference type="ARBA" id="ARBA00010617"/>
    </source>
</evidence>
<protein>
    <submittedName>
        <fullName evidence="8">Cytochrome P450</fullName>
    </submittedName>
</protein>
<dbReference type="PANTHER" id="PTHR46696:SF4">
    <property type="entry name" value="BIOTIN BIOSYNTHESIS CYTOCHROME P450"/>
    <property type="match status" value="1"/>
</dbReference>
<keyword evidence="6 7" id="KW-0503">Monooxygenase</keyword>
<dbReference type="GO" id="GO:0008395">
    <property type="term" value="F:steroid hydroxylase activity"/>
    <property type="evidence" value="ECO:0007669"/>
    <property type="project" value="TreeGrafter"/>
</dbReference>
<dbReference type="FunFam" id="1.10.630.10:FF:000018">
    <property type="entry name" value="Cytochrome P450 monooxygenase"/>
    <property type="match status" value="1"/>
</dbReference>
<dbReference type="GO" id="GO:0036199">
    <property type="term" value="F:cholest-4-en-3-one 26-monooxygenase activity"/>
    <property type="evidence" value="ECO:0007669"/>
    <property type="project" value="TreeGrafter"/>
</dbReference>
<dbReference type="EMBL" id="JANYMP010000009">
    <property type="protein sequence ID" value="MCS7479159.1"/>
    <property type="molecule type" value="Genomic_DNA"/>
</dbReference>
<dbReference type="RefSeq" id="WP_259624665.1">
    <property type="nucleotide sequence ID" value="NZ_JANYMP010000009.1"/>
</dbReference>
<gene>
    <name evidence="8" type="ORF">NZH93_20045</name>
</gene>
<dbReference type="CDD" id="cd11033">
    <property type="entry name" value="CYP142-like"/>
    <property type="match status" value="1"/>
</dbReference>
<keyword evidence="2 7" id="KW-0349">Heme</keyword>
<evidence type="ECO:0000256" key="2">
    <source>
        <dbReference type="ARBA" id="ARBA00022617"/>
    </source>
</evidence>
<proteinExistence type="inferred from homology"/>
<comment type="similarity">
    <text evidence="1 7">Belongs to the cytochrome P450 family.</text>
</comment>
<dbReference type="PRINTS" id="PR00359">
    <property type="entry name" value="BP450"/>
</dbReference>